<protein>
    <submittedName>
        <fullName evidence="4">BTBD6-like protein</fullName>
    </submittedName>
</protein>
<accession>A0ABY7D7V0</accession>
<dbReference type="Gene3D" id="3.30.710.10">
    <property type="entry name" value="Potassium Channel Kv1.1, Chain A"/>
    <property type="match status" value="1"/>
</dbReference>
<organism evidence="4 5">
    <name type="scientific">Mya arenaria</name>
    <name type="common">Soft-shell clam</name>
    <dbReference type="NCBI Taxonomy" id="6604"/>
    <lineage>
        <taxon>Eukaryota</taxon>
        <taxon>Metazoa</taxon>
        <taxon>Spiralia</taxon>
        <taxon>Lophotrochozoa</taxon>
        <taxon>Mollusca</taxon>
        <taxon>Bivalvia</taxon>
        <taxon>Autobranchia</taxon>
        <taxon>Heteroconchia</taxon>
        <taxon>Euheterodonta</taxon>
        <taxon>Imparidentia</taxon>
        <taxon>Neoheterodontei</taxon>
        <taxon>Myida</taxon>
        <taxon>Myoidea</taxon>
        <taxon>Myidae</taxon>
        <taxon>Mya</taxon>
    </lineage>
</organism>
<dbReference type="SMART" id="SM00875">
    <property type="entry name" value="BACK"/>
    <property type="match status" value="1"/>
</dbReference>
<dbReference type="InterPro" id="IPR038648">
    <property type="entry name" value="PHR_sf"/>
</dbReference>
<name>A0ABY7D7V0_MYAAR</name>
<evidence type="ECO:0000256" key="2">
    <source>
        <dbReference type="ARBA" id="ARBA00022490"/>
    </source>
</evidence>
<dbReference type="SUPFAM" id="SSF54695">
    <property type="entry name" value="POZ domain"/>
    <property type="match status" value="1"/>
</dbReference>
<comment type="subcellular location">
    <subcellularLocation>
        <location evidence="1">Cytoplasm</location>
    </subcellularLocation>
</comment>
<evidence type="ECO:0000259" key="3">
    <source>
        <dbReference type="PROSITE" id="PS50097"/>
    </source>
</evidence>
<keyword evidence="5" id="KW-1185">Reference proteome</keyword>
<dbReference type="Proteomes" id="UP001164746">
    <property type="component" value="Chromosome 1"/>
</dbReference>
<dbReference type="Pfam" id="PF08005">
    <property type="entry name" value="PHR"/>
    <property type="match status" value="1"/>
</dbReference>
<keyword evidence="2" id="KW-0963">Cytoplasm</keyword>
<dbReference type="Pfam" id="PF00651">
    <property type="entry name" value="BTB"/>
    <property type="match status" value="1"/>
</dbReference>
<dbReference type="InterPro" id="IPR011333">
    <property type="entry name" value="SKP1/BTB/POZ_sf"/>
</dbReference>
<evidence type="ECO:0000313" key="4">
    <source>
        <dbReference type="EMBL" id="WAQ93751.1"/>
    </source>
</evidence>
<feature type="domain" description="BTB" evidence="3">
    <location>
        <begin position="44"/>
        <end position="112"/>
    </location>
</feature>
<dbReference type="InterPro" id="IPR011705">
    <property type="entry name" value="BACK"/>
</dbReference>
<evidence type="ECO:0000313" key="5">
    <source>
        <dbReference type="Proteomes" id="UP001164746"/>
    </source>
</evidence>
<dbReference type="PANTHER" id="PTHR45774">
    <property type="entry name" value="BTB/POZ DOMAIN-CONTAINING"/>
    <property type="match status" value="1"/>
</dbReference>
<gene>
    <name evidence="4" type="ORF">MAR_006222</name>
</gene>
<dbReference type="EMBL" id="CP111012">
    <property type="protein sequence ID" value="WAQ93751.1"/>
    <property type="molecule type" value="Genomic_DNA"/>
</dbReference>
<dbReference type="Pfam" id="PF07707">
    <property type="entry name" value="BACK"/>
    <property type="match status" value="1"/>
</dbReference>
<reference evidence="4" key="1">
    <citation type="submission" date="2022-11" db="EMBL/GenBank/DDBJ databases">
        <title>Centuries of genome instability and evolution in soft-shell clam transmissible cancer (bioRxiv).</title>
        <authorList>
            <person name="Hart S.F.M."/>
            <person name="Yonemitsu M.A."/>
            <person name="Giersch R.M."/>
            <person name="Beal B.F."/>
            <person name="Arriagada G."/>
            <person name="Davis B.W."/>
            <person name="Ostrander E.A."/>
            <person name="Goff S.P."/>
            <person name="Metzger M.J."/>
        </authorList>
    </citation>
    <scope>NUCLEOTIDE SEQUENCE</scope>
    <source>
        <strain evidence="4">MELC-2E11</strain>
        <tissue evidence="4">Siphon/mantle</tissue>
    </source>
</reference>
<dbReference type="InterPro" id="IPR012983">
    <property type="entry name" value="PHR"/>
</dbReference>
<dbReference type="SMART" id="SM00225">
    <property type="entry name" value="BTB"/>
    <property type="match status" value="1"/>
</dbReference>
<dbReference type="PANTHER" id="PTHR45774:SF3">
    <property type="entry name" value="BTB (POZ) DOMAIN-CONTAINING 2B-RELATED"/>
    <property type="match status" value="1"/>
</dbReference>
<evidence type="ECO:0000256" key="1">
    <source>
        <dbReference type="ARBA" id="ARBA00004496"/>
    </source>
</evidence>
<proteinExistence type="predicted"/>
<sequence length="444" mass="50328">MEVCEEERKQMMEITMHNKSEDPWQYSDDFAETNLQLLETQILSDIAFSFEEGKEVVRAHKNMLSSRSPVFYTMFCGPLQESSAVIEIPDVDTIIFKQFLRFLYTKSCDVNADSVMYLIYLSKKYDVPSLQNTCREFLKKGFNVENVCTILGQALHFQEVDLQRDCLNFISKKTAKVLKSVSFLSLPPSTVELILQEESLKCYEIDVYFALKAWAVKACKQKGNDHANTDMIREEIGCLLRLVRFPTLSAKDFATHVTDDGILTQAEKLDIYRDIILGESVSGYPTKRRQRPTFRVKRFKSVNAEPWLHGNKIDGISFTVSRPCRLIGAILYRPIHEGMVGGKISVYEDGVLKGDIQETVYFAPEKKTSNVLIPEVQLDPVKTYGICQTFTGKGTYSGKEPHLSHVVNDVKIQFGDMFCGKGMSSISTGQICGIIIDVELNVDN</sequence>
<dbReference type="Gene3D" id="1.25.40.420">
    <property type="match status" value="1"/>
</dbReference>
<dbReference type="PROSITE" id="PS50097">
    <property type="entry name" value="BTB"/>
    <property type="match status" value="1"/>
</dbReference>
<dbReference type="Gene3D" id="2.60.120.820">
    <property type="entry name" value="PHR domain"/>
    <property type="match status" value="1"/>
</dbReference>
<dbReference type="InterPro" id="IPR000210">
    <property type="entry name" value="BTB/POZ_dom"/>
</dbReference>